<evidence type="ECO:0000313" key="3">
    <source>
        <dbReference type="Proteomes" id="UP000525389"/>
    </source>
</evidence>
<keyword evidence="1" id="KW-1133">Transmembrane helix</keyword>
<accession>A0A7W8LQL1</accession>
<evidence type="ECO:0000313" key="2">
    <source>
        <dbReference type="EMBL" id="MBB5234859.1"/>
    </source>
</evidence>
<gene>
    <name evidence="2" type="ORF">HNQ09_002302</name>
</gene>
<name>A0A7W8LQL1_9DEIO</name>
<feature type="transmembrane region" description="Helical" evidence="1">
    <location>
        <begin position="6"/>
        <end position="22"/>
    </location>
</feature>
<feature type="transmembrane region" description="Helical" evidence="1">
    <location>
        <begin position="29"/>
        <end position="50"/>
    </location>
</feature>
<proteinExistence type="predicted"/>
<comment type="caution">
    <text evidence="2">The sequence shown here is derived from an EMBL/GenBank/DDBJ whole genome shotgun (WGS) entry which is preliminary data.</text>
</comment>
<dbReference type="RefSeq" id="WP_184029263.1">
    <property type="nucleotide sequence ID" value="NZ_JACHFN010000008.1"/>
</dbReference>
<dbReference type="Proteomes" id="UP000525389">
    <property type="component" value="Unassembled WGS sequence"/>
</dbReference>
<sequence length="56" mass="6250">MSLTLLIGLPILTMFGLLDFLLKWPPPSLWRGVLIVGAVLTVGYLLWALFRVLTLP</sequence>
<keyword evidence="1" id="KW-0472">Membrane</keyword>
<organism evidence="2 3">
    <name type="scientific">Deinococcus budaensis</name>
    <dbReference type="NCBI Taxonomy" id="1665626"/>
    <lineage>
        <taxon>Bacteria</taxon>
        <taxon>Thermotogati</taxon>
        <taxon>Deinococcota</taxon>
        <taxon>Deinococci</taxon>
        <taxon>Deinococcales</taxon>
        <taxon>Deinococcaceae</taxon>
        <taxon>Deinococcus</taxon>
    </lineage>
</organism>
<keyword evidence="3" id="KW-1185">Reference proteome</keyword>
<dbReference type="AlphaFoldDB" id="A0A7W8LQL1"/>
<protein>
    <submittedName>
        <fullName evidence="2">Uncharacterized protein</fullName>
    </submittedName>
</protein>
<keyword evidence="1" id="KW-0812">Transmembrane</keyword>
<dbReference type="EMBL" id="JACHFN010000008">
    <property type="protein sequence ID" value="MBB5234859.1"/>
    <property type="molecule type" value="Genomic_DNA"/>
</dbReference>
<reference evidence="2 3" key="1">
    <citation type="submission" date="2020-08" db="EMBL/GenBank/DDBJ databases">
        <title>Genomic Encyclopedia of Type Strains, Phase IV (KMG-IV): sequencing the most valuable type-strain genomes for metagenomic binning, comparative biology and taxonomic classification.</title>
        <authorList>
            <person name="Goeker M."/>
        </authorList>
    </citation>
    <scope>NUCLEOTIDE SEQUENCE [LARGE SCALE GENOMIC DNA]</scope>
    <source>
        <strain evidence="2 3">DSM 101791</strain>
    </source>
</reference>
<evidence type="ECO:0000256" key="1">
    <source>
        <dbReference type="SAM" id="Phobius"/>
    </source>
</evidence>